<dbReference type="GeneID" id="68354225"/>
<dbReference type="OrthoDB" id="3767534at2759"/>
<dbReference type="Proteomes" id="UP000824596">
    <property type="component" value="Unassembled WGS sequence"/>
</dbReference>
<evidence type="ECO:0000256" key="5">
    <source>
        <dbReference type="ARBA" id="ARBA00022622"/>
    </source>
</evidence>
<evidence type="ECO:0000256" key="7">
    <source>
        <dbReference type="ARBA" id="ARBA00023157"/>
    </source>
</evidence>
<evidence type="ECO:0000256" key="8">
    <source>
        <dbReference type="ARBA" id="ARBA00023288"/>
    </source>
</evidence>
<dbReference type="InterPro" id="IPR008427">
    <property type="entry name" value="Extracellular_membr_CFEM_dom"/>
</dbReference>
<accession>A0A9P8SIX2</accession>
<dbReference type="PROSITE" id="PS52012">
    <property type="entry name" value="CFEM"/>
    <property type="match status" value="1"/>
</dbReference>
<name>A0A9P8SIX2_9HYPO</name>
<proteinExistence type="inferred from homology"/>
<evidence type="ECO:0000313" key="13">
    <source>
        <dbReference type="Proteomes" id="UP000824596"/>
    </source>
</evidence>
<keyword evidence="9" id="KW-0479">Metal-binding</keyword>
<organism evidence="12 13">
    <name type="scientific">Hirsutella rhossiliensis</name>
    <dbReference type="NCBI Taxonomy" id="111463"/>
    <lineage>
        <taxon>Eukaryota</taxon>
        <taxon>Fungi</taxon>
        <taxon>Dikarya</taxon>
        <taxon>Ascomycota</taxon>
        <taxon>Pezizomycotina</taxon>
        <taxon>Sordariomycetes</taxon>
        <taxon>Hypocreomycetidae</taxon>
        <taxon>Hypocreales</taxon>
        <taxon>Ophiocordycipitaceae</taxon>
        <taxon>Hirsutella</taxon>
    </lineage>
</organism>
<evidence type="ECO:0000256" key="1">
    <source>
        <dbReference type="ARBA" id="ARBA00004589"/>
    </source>
</evidence>
<keyword evidence="13" id="KW-1185">Reference proteome</keyword>
<dbReference type="AlphaFoldDB" id="A0A9P8SIX2"/>
<dbReference type="GO" id="GO:0046872">
    <property type="term" value="F:metal ion binding"/>
    <property type="evidence" value="ECO:0007669"/>
    <property type="project" value="UniProtKB-UniRule"/>
</dbReference>
<reference evidence="12" key="1">
    <citation type="submission" date="2021-09" db="EMBL/GenBank/DDBJ databases">
        <title>A high-quality genome of the endoparasitic fungus Hirsutella rhossiliensis with a comparison of Hirsutella genomes reveals transposable elements contributing to genome size variation.</title>
        <authorList>
            <person name="Lin R."/>
            <person name="Jiao Y."/>
            <person name="Sun X."/>
            <person name="Ling J."/>
            <person name="Xie B."/>
            <person name="Cheng X."/>
        </authorList>
    </citation>
    <scope>NUCLEOTIDE SEQUENCE</scope>
    <source>
        <strain evidence="12">HR02</strain>
    </source>
</reference>
<dbReference type="RefSeq" id="XP_044722181.1">
    <property type="nucleotide sequence ID" value="XM_044863567.1"/>
</dbReference>
<comment type="subcellular location">
    <subcellularLocation>
        <location evidence="1">Membrane</location>
        <topology evidence="1">Lipid-anchor</topology>
        <topology evidence="1">GPI-anchor</topology>
    </subcellularLocation>
    <subcellularLocation>
        <location evidence="2">Secreted</location>
    </subcellularLocation>
</comment>
<evidence type="ECO:0000256" key="10">
    <source>
        <dbReference type="SAM" id="SignalP"/>
    </source>
</evidence>
<evidence type="ECO:0000259" key="11">
    <source>
        <dbReference type="PROSITE" id="PS52012"/>
    </source>
</evidence>
<protein>
    <submittedName>
        <fullName evidence="12">CFEM domain-containing protein</fullName>
    </submittedName>
</protein>
<feature type="chain" id="PRO_5040312376" evidence="10">
    <location>
        <begin position="17"/>
        <end position="90"/>
    </location>
</feature>
<evidence type="ECO:0000313" key="12">
    <source>
        <dbReference type="EMBL" id="KAH0964668.1"/>
    </source>
</evidence>
<dbReference type="EMBL" id="JAIZPD010000004">
    <property type="protein sequence ID" value="KAH0964668.1"/>
    <property type="molecule type" value="Genomic_DNA"/>
</dbReference>
<dbReference type="GO" id="GO:0098552">
    <property type="term" value="C:side of membrane"/>
    <property type="evidence" value="ECO:0007669"/>
    <property type="project" value="UniProtKB-KW"/>
</dbReference>
<keyword evidence="9" id="KW-0349">Heme</keyword>
<evidence type="ECO:0000256" key="9">
    <source>
        <dbReference type="PROSITE-ProRule" id="PRU01356"/>
    </source>
</evidence>
<feature type="disulfide bond" evidence="9">
    <location>
        <begin position="40"/>
        <end position="47"/>
    </location>
</feature>
<feature type="binding site" description="axial binding residue" evidence="9">
    <location>
        <position position="44"/>
    </location>
    <ligand>
        <name>heme</name>
        <dbReference type="ChEBI" id="CHEBI:30413"/>
    </ligand>
    <ligandPart>
        <name>Fe</name>
        <dbReference type="ChEBI" id="CHEBI:18248"/>
    </ligandPart>
</feature>
<keyword evidence="7 9" id="KW-1015">Disulfide bond</keyword>
<evidence type="ECO:0000256" key="6">
    <source>
        <dbReference type="ARBA" id="ARBA00022729"/>
    </source>
</evidence>
<keyword evidence="5" id="KW-0472">Membrane</keyword>
<dbReference type="GO" id="GO:0005576">
    <property type="term" value="C:extracellular region"/>
    <property type="evidence" value="ECO:0007669"/>
    <property type="project" value="UniProtKB-SubCell"/>
</dbReference>
<evidence type="ECO:0000256" key="4">
    <source>
        <dbReference type="ARBA" id="ARBA00022525"/>
    </source>
</evidence>
<keyword evidence="5" id="KW-0336">GPI-anchor</keyword>
<keyword evidence="9" id="KW-0408">Iron</keyword>
<keyword evidence="6 10" id="KW-0732">Signal</keyword>
<feature type="domain" description="CFEM" evidence="11">
    <location>
        <begin position="1"/>
        <end position="90"/>
    </location>
</feature>
<sequence>MKLSVVALVFAAAVQAQSLKDIPACAVPCLEASVKKKTSCQTTDLRCVCKPENFSKIRDDATSCVITRCGAETGKVIEATQKLCKSVGGK</sequence>
<evidence type="ECO:0000256" key="3">
    <source>
        <dbReference type="ARBA" id="ARBA00010031"/>
    </source>
</evidence>
<dbReference type="SMART" id="SM00747">
    <property type="entry name" value="CFEM"/>
    <property type="match status" value="1"/>
</dbReference>
<evidence type="ECO:0000256" key="2">
    <source>
        <dbReference type="ARBA" id="ARBA00004613"/>
    </source>
</evidence>
<comment type="similarity">
    <text evidence="3">Belongs to the RBT5 family.</text>
</comment>
<keyword evidence="4" id="KW-0964">Secreted</keyword>
<comment type="caution">
    <text evidence="9">Lacks conserved residue(s) required for the propagation of feature annotation.</text>
</comment>
<comment type="caution">
    <text evidence="12">The sequence shown here is derived from an EMBL/GenBank/DDBJ whole genome shotgun (WGS) entry which is preliminary data.</text>
</comment>
<feature type="signal peptide" evidence="10">
    <location>
        <begin position="1"/>
        <end position="16"/>
    </location>
</feature>
<keyword evidence="5" id="KW-0325">Glycoprotein</keyword>
<gene>
    <name evidence="12" type="ORF">HRG_05096</name>
</gene>
<keyword evidence="8" id="KW-0449">Lipoprotein</keyword>
<dbReference type="Pfam" id="PF05730">
    <property type="entry name" value="CFEM"/>
    <property type="match status" value="1"/>
</dbReference>